<feature type="signal peptide" evidence="1">
    <location>
        <begin position="1"/>
        <end position="19"/>
    </location>
</feature>
<sequence>MERILGYLLVIFSTVVIQSLPINNGFSVKFNPLAVKEEIKLKPFGALFARIPQELTSDEAKARREVISKAYYPNPPELGAGCSNQVAKVVLPIKNSNYDENDVLTSDGVNFINLPIIKQPFDNYKILVATAPPNVKMNNEDEKTPLVIYVVFPEDGTEESESINIPMIYFVNRNNGKMALNKKGKAEPIFLIDSNRTVTGLKSKEIEKFVKFKNKFTQRYNYQIVP</sequence>
<dbReference type="EMBL" id="JBEDNZ010000001">
    <property type="protein sequence ID" value="KAL0852158.1"/>
    <property type="molecule type" value="Genomic_DNA"/>
</dbReference>
<evidence type="ECO:0000313" key="3">
    <source>
        <dbReference type="Proteomes" id="UP001549921"/>
    </source>
</evidence>
<feature type="chain" id="PRO_5044774901" evidence="1">
    <location>
        <begin position="20"/>
        <end position="226"/>
    </location>
</feature>
<proteinExistence type="predicted"/>
<name>A0ABD0TSM7_LOXSC</name>
<dbReference type="AlphaFoldDB" id="A0ABD0TSM7"/>
<gene>
    <name evidence="2" type="ORF">ABMA28_000393</name>
</gene>
<evidence type="ECO:0000256" key="1">
    <source>
        <dbReference type="SAM" id="SignalP"/>
    </source>
</evidence>
<protein>
    <submittedName>
        <fullName evidence="2">Uncharacterized protein</fullName>
    </submittedName>
</protein>
<evidence type="ECO:0000313" key="2">
    <source>
        <dbReference type="EMBL" id="KAL0852158.1"/>
    </source>
</evidence>
<reference evidence="2 3" key="1">
    <citation type="submission" date="2024-06" db="EMBL/GenBank/DDBJ databases">
        <title>A chromosome-level genome assembly of beet webworm, Loxostege sticticalis.</title>
        <authorList>
            <person name="Zhang Y."/>
        </authorList>
    </citation>
    <scope>NUCLEOTIDE SEQUENCE [LARGE SCALE GENOMIC DNA]</scope>
    <source>
        <strain evidence="2">AQ028</strain>
        <tissue evidence="2">Male pupae</tissue>
    </source>
</reference>
<accession>A0ABD0TSM7</accession>
<dbReference type="Proteomes" id="UP001549921">
    <property type="component" value="Unassembled WGS sequence"/>
</dbReference>
<organism evidence="2 3">
    <name type="scientific">Loxostege sticticalis</name>
    <name type="common">Beet webworm moth</name>
    <dbReference type="NCBI Taxonomy" id="481309"/>
    <lineage>
        <taxon>Eukaryota</taxon>
        <taxon>Metazoa</taxon>
        <taxon>Ecdysozoa</taxon>
        <taxon>Arthropoda</taxon>
        <taxon>Hexapoda</taxon>
        <taxon>Insecta</taxon>
        <taxon>Pterygota</taxon>
        <taxon>Neoptera</taxon>
        <taxon>Endopterygota</taxon>
        <taxon>Lepidoptera</taxon>
        <taxon>Glossata</taxon>
        <taxon>Ditrysia</taxon>
        <taxon>Pyraloidea</taxon>
        <taxon>Crambidae</taxon>
        <taxon>Pyraustinae</taxon>
        <taxon>Loxostege</taxon>
    </lineage>
</organism>
<comment type="caution">
    <text evidence="2">The sequence shown here is derived from an EMBL/GenBank/DDBJ whole genome shotgun (WGS) entry which is preliminary data.</text>
</comment>
<keyword evidence="1" id="KW-0732">Signal</keyword>